<evidence type="ECO:0000256" key="1">
    <source>
        <dbReference type="ARBA" id="ARBA00022737"/>
    </source>
</evidence>
<evidence type="ECO:0000256" key="2">
    <source>
        <dbReference type="PROSITE-ProRule" id="PRU00504"/>
    </source>
</evidence>
<dbReference type="AlphaFoldDB" id="A0A6M4A7S6"/>
<dbReference type="CDD" id="cd14953">
    <property type="entry name" value="NHL_like_1"/>
    <property type="match status" value="1"/>
</dbReference>
<dbReference type="InterPro" id="IPR011042">
    <property type="entry name" value="6-blade_b-propeller_TolB-like"/>
</dbReference>
<dbReference type="Pfam" id="PF01436">
    <property type="entry name" value="NHL"/>
    <property type="match status" value="3"/>
</dbReference>
<dbReference type="EMBL" id="CP051152">
    <property type="protein sequence ID" value="QJQ07422.1"/>
    <property type="molecule type" value="Genomic_DNA"/>
</dbReference>
<dbReference type="PANTHER" id="PTHR46388:SF2">
    <property type="entry name" value="NHL REPEAT-CONTAINING PROTEIN 2"/>
    <property type="match status" value="1"/>
</dbReference>
<dbReference type="PANTHER" id="PTHR46388">
    <property type="entry name" value="NHL REPEAT-CONTAINING PROTEIN 2"/>
    <property type="match status" value="1"/>
</dbReference>
<dbReference type="InterPro" id="IPR011055">
    <property type="entry name" value="Dup_hybrid_motif"/>
</dbReference>
<dbReference type="Gene3D" id="2.120.10.30">
    <property type="entry name" value="TolB, C-terminal domain"/>
    <property type="match status" value="3"/>
</dbReference>
<keyword evidence="1" id="KW-0677">Repeat</keyword>
<feature type="repeat" description="NHL" evidence="2">
    <location>
        <begin position="82"/>
        <end position="112"/>
    </location>
</feature>
<organism evidence="3 4">
    <name type="scientific">Undibacterium piscinae</name>
    <dbReference type="NCBI Taxonomy" id="2495591"/>
    <lineage>
        <taxon>Bacteria</taxon>
        <taxon>Pseudomonadati</taxon>
        <taxon>Pseudomonadota</taxon>
        <taxon>Betaproteobacteria</taxon>
        <taxon>Burkholderiales</taxon>
        <taxon>Oxalobacteraceae</taxon>
        <taxon>Undibacterium</taxon>
    </lineage>
</organism>
<dbReference type="SUPFAM" id="SSF101898">
    <property type="entry name" value="NHL repeat"/>
    <property type="match status" value="1"/>
</dbReference>
<dbReference type="KEGG" id="upi:EJG51_018195"/>
<proteinExistence type="predicted"/>
<dbReference type="Gene3D" id="2.70.70.10">
    <property type="entry name" value="Glucose Permease (Domain IIA)"/>
    <property type="match status" value="1"/>
</dbReference>
<keyword evidence="4" id="KW-1185">Reference proteome</keyword>
<dbReference type="PROSITE" id="PS51125">
    <property type="entry name" value="NHL"/>
    <property type="match status" value="2"/>
</dbReference>
<dbReference type="InterPro" id="IPR001258">
    <property type="entry name" value="NHL_repeat"/>
</dbReference>
<name>A0A6M4A7S6_9BURK</name>
<dbReference type="Proteomes" id="UP000274350">
    <property type="component" value="Chromosome"/>
</dbReference>
<sequence>MAWPATLVRLAGAASAGNINGSSDLARFSDPYGIVYDQAGNLYVADGGDNNRIRKITPAGIVSTLAGSSEAYADGQGEAAAFHTPSGLAIDAAGNLYVADTGNHRIRKISALGVVTTVAGNGQAGYRDGAASQAQFNGPVGVAVDASGKVYVADTYNDKIRVINVDGEVTTLAGGDRPGYRDGIALEALFDTPSALVVSASAEVFVSDTRNNAIRKISALGQVTTLARSLPEDSDALMKRPLGLALTHDGVLYVGEASNGRLLQIDASGKLHGLSGIDIDIQSGDAFSARLQRPVAIAIKADGTLAVSDAAQFQVLSVQHKLAESEQVAAVQPAPATTKLATSKLASASTLSQSPSFPWPLKPQHQAHEIVGTIGEVRGNYKGESRDHFHSGVDIQAAMGAPVLAVASEKVSTVLPAWGYGSINEGMRIANMSYIHMRVGRQQDDSPIDPSRFIVTRGEPIPDDKDKLAANDQIRIKRGTRFQTGEVLGTVNRMYHVHLSYSQAGAALNPLTLGLSGFKDEVAPHIEQIQLLSQTGQILKKNKGDTRLRVARSLDKLSIIVDAYDQADGNAARRRLGLYKLGYQILHADGSPLPGFEQPQIKLEFNRLPPDEESVKIAYASDSGITVHGNASTRFLYKVTNIVRDGHASTAYWSIKDLPLGDYILRILAADYAGNQAMAGRDLAIRLE</sequence>
<evidence type="ECO:0000313" key="3">
    <source>
        <dbReference type="EMBL" id="QJQ07422.1"/>
    </source>
</evidence>
<accession>A0A6M4A7S6</accession>
<feature type="repeat" description="NHL" evidence="2">
    <location>
        <begin position="131"/>
        <end position="166"/>
    </location>
</feature>
<reference evidence="3 4" key="1">
    <citation type="journal article" date="2019" name="Int. J. Syst. Evol. Microbiol.">
        <title>Undibacterium piscinae sp. nov., isolated from Korean shiner intestine.</title>
        <authorList>
            <person name="Lee S.Y."/>
            <person name="Kang W."/>
            <person name="Kim P.S."/>
            <person name="Kim H.S."/>
            <person name="Sung H."/>
            <person name="Shin N.R."/>
            <person name="Whon T.W."/>
            <person name="Yun J.H."/>
            <person name="Lee J.Y."/>
            <person name="Lee J.Y."/>
            <person name="Jung M.J."/>
            <person name="Jeong Y.S."/>
            <person name="Tak E.J."/>
            <person name="Han J.E."/>
            <person name="Hyun D.W."/>
            <person name="Kang M.S."/>
            <person name="Lee K.E."/>
            <person name="Lee B.H."/>
            <person name="Bae J.W."/>
        </authorList>
    </citation>
    <scope>NUCLEOTIDE SEQUENCE [LARGE SCALE GENOMIC DNA]</scope>
    <source>
        <strain evidence="3 4">S11R28</strain>
    </source>
</reference>
<gene>
    <name evidence="3" type="ORF">EJG51_018195</name>
</gene>
<protein>
    <submittedName>
        <fullName evidence="3">Gluconolaconase</fullName>
    </submittedName>
</protein>
<evidence type="ECO:0000313" key="4">
    <source>
        <dbReference type="Proteomes" id="UP000274350"/>
    </source>
</evidence>